<name>A0A3M6DJD5_PSESJ</name>
<evidence type="ECO:0000313" key="2">
    <source>
        <dbReference type="Proteomes" id="UP000276886"/>
    </source>
</evidence>
<dbReference type="SUPFAM" id="SSF48452">
    <property type="entry name" value="TPR-like"/>
    <property type="match status" value="1"/>
</dbReference>
<evidence type="ECO:0000313" key="1">
    <source>
        <dbReference type="EMBL" id="RMO32192.1"/>
    </source>
</evidence>
<protein>
    <recommendedName>
        <fullName evidence="3">Tetratricopeptide repeat protein</fullName>
    </recommendedName>
</protein>
<proteinExistence type="predicted"/>
<organism evidence="1 2">
    <name type="scientific">Pseudomonas syringae pv. pisi</name>
    <dbReference type="NCBI Taxonomy" id="59510"/>
    <lineage>
        <taxon>Bacteria</taxon>
        <taxon>Pseudomonadati</taxon>
        <taxon>Pseudomonadota</taxon>
        <taxon>Gammaproteobacteria</taxon>
        <taxon>Pseudomonadales</taxon>
        <taxon>Pseudomonadaceae</taxon>
        <taxon>Pseudomonas</taxon>
        <taxon>Pseudomonas syringae</taxon>
    </lineage>
</organism>
<dbReference type="Gene3D" id="1.25.40.10">
    <property type="entry name" value="Tetratricopeptide repeat domain"/>
    <property type="match status" value="1"/>
</dbReference>
<dbReference type="AlphaFoldDB" id="A0A3M6DJD5"/>
<dbReference type="InterPro" id="IPR011990">
    <property type="entry name" value="TPR-like_helical_dom_sf"/>
</dbReference>
<gene>
    <name evidence="1" type="ORF">ALQ44_00660</name>
</gene>
<dbReference type="EMBL" id="RBPQ01000041">
    <property type="protein sequence ID" value="RMO32192.1"/>
    <property type="molecule type" value="Genomic_DNA"/>
</dbReference>
<reference evidence="1 2" key="1">
    <citation type="submission" date="2018-08" db="EMBL/GenBank/DDBJ databases">
        <title>Recombination of ecologically and evolutionarily significant loci maintains genetic cohesion in the Pseudomonas syringae species complex.</title>
        <authorList>
            <person name="Dillon M."/>
            <person name="Thakur S."/>
            <person name="Almeida R.N.D."/>
            <person name="Weir B.S."/>
            <person name="Guttman D.S."/>
        </authorList>
    </citation>
    <scope>NUCLEOTIDE SEQUENCE [LARGE SCALE GENOMIC DNA]</scope>
    <source>
        <strain evidence="1 2">ICMP 2788</strain>
    </source>
</reference>
<sequence length="1140" mass="128554">MNLRDIFNRLAGKPGSTNVEANNFSVAINGPNSAPVIINDVETITEAVSKSNAAQYAALAQGVAGELQTEFDRQVDHYREQMNSGAVKHALESFEKLLVDQKNNLGDLLLFRVKANIALCQYQLGNFAKAPTLLLEACTYAPEDKRAIAFKALAYILKEDCDAALEYGYDKIIEYPDNEILAGFILQAARIKYQNASSFVDPFEQFSERPRLNQGVRIAHIHLLASQRVEGWRELAQEFFKEYPDDAQVKNLIAMGILHHYVDNRQTANGFTFTQEEVNELKTAADYISADWQEFKESDRVAHASDLQNIQNLLILYKLTNNVDALIKECSYVLAELADDQQIVETTAQSLIDLQEVELFEQAVQKVADPVNAKKLQFLNKLARKDWQSLSKVQDYSFEKFDEKFSTHARVAVYIARAFVGQARGKDQLSHLLTSCELDSRGRLLLFEFSATSKILSIAKMAHEYGYGRVTERTEDIEFFHYMKLVRFLMLWREIVTRLEPHPAASESYELKHMLALGFLNEHPIRAEAVAFFEKYINPNPRGFEFLAGVFYYKRNDFARAMPLVEKYLSEGGEDLFAFVVLCDIAKLSHDIVALKKLFDTYDVDALDGTPEQLMHVARLRASIGQGEKALAEAYQLWVDHPDSAPVALGYFGTFIMLDKDAILDAVTVVGNGCHYRLVPSEGKAVEKTVEPGTEDLLELCPEKVDFYTQQVWGKAVGYEFTQLKLQGDIVWRLEEVKHPYLHAFHDVCQTYETRFPTAGGLWSLQVEDNNIDSLLALIQRQNEWDDVLFGEIFEKNMPLEIASGLSKKGIFDVYDLVRSRSGMISTCVGTKEERQGAMQLVESYQGRSAILDTYTAKVVVELGILDALKEFFGSVIVSQNTLQTLQMMSVDKTDFLGAVGPGYSNLVQVVTKIQEGCEVVEHNFSMSLDDLTDKLVETNAGSISPYFIAKDRGALFISEDSYSRGFAAHLYKVTDGVWLQVVINVLAQRGMISRDLYARAVLGIAERKHQFVSVGPILLDYVYQTDTSADLSQLSTLCGFIGGPGAELESHYQLILQFVLARWVLDYNPRYDMAVENMLAISHGDAFPSAKAMKATAMLLERLILIPGGKGKLLELRDLPVLRIRNFIIGWWQGHFYKW</sequence>
<dbReference type="RefSeq" id="WP_110818130.1">
    <property type="nucleotide sequence ID" value="NZ_QJTX01000014.1"/>
</dbReference>
<dbReference type="Proteomes" id="UP000276886">
    <property type="component" value="Unassembled WGS sequence"/>
</dbReference>
<evidence type="ECO:0008006" key="3">
    <source>
        <dbReference type="Google" id="ProtNLM"/>
    </source>
</evidence>
<comment type="caution">
    <text evidence="1">The sequence shown here is derived from an EMBL/GenBank/DDBJ whole genome shotgun (WGS) entry which is preliminary data.</text>
</comment>
<accession>A0A3M6DJD5</accession>